<sequence>MVALASNSSAGVSFDILRTALPIGIGIASIAYLTAKVAVGISDGLDKHIPTASFRPGDSTHDSEYQEDQDAFVRRCEAECGSIFNIRLQNRPLTVISSPQIREVFMNEDFNSMDAVDEFTGMRSFFNSLRKSNHNDDNRIAHELVRDTISPNLPLFTPRLVQQLERSLDRELGKCPTTSGGIFVEDPMAILKEVIAGAMVTVFMGPEFTDSRRIIDTFITATADFGKMIASGTRRASLWRSLLDLTHYHVIKPLQVHVQALTEATTPVILDRRRQEAEAVEKGLEWKRPDDILQRLLDNFDKYGFVDHEDVCGHLLILVLASVHGTADTSANLLYYMAAFPQHMDTLYTEQQDVMDAIRQEREQKRQECIRKGEPISEELEPSRDRDLTSTAIRRMVHMDSFVREVFRYRTERLTLMHRARKDVTLSNGKTISKGNIVIMNLRSAHYGSDQGEDVSEFRPWRFVGKSKAASKAGADFLPFGMGKHGCPGRFLAIQELKTFGIMMVARYSRIEMQDPSKTMQILRSRIGEPMLTGLTLTSRATMITLISNSSNTIPIDAMKILLPASIGLASAAYLAWKITARSGYSADKSIPTVPFQPGSLSHDAEFQADQDGFLLRCEAKFGPTFNITVMNKAFTVVSGAQIQEVFMNEDFSGGDAFNEFTGMRVFMNSIRKSNTDLDNPIMNILVSENITPNLASLTPGIAQQLEMVMERELKAAPRSMGAAGNVLVIDNPVIFTQEMVASAMAIVFMGPEATTSRKLIDAFIASAIDFRTMLGNGIRRASFWRLLIERTNYRVTNPLQAHVRTLVEFVNPIVVERRRQEAAAVEQGVSWQRPDDILQGLLDNFDKYNFVDLEDICGHILILILAGVHSTADTSACVLYFMAAYPQYMEKLFEEQEKVLKDVQKEREQERQNLRQKGEPIGDDLDPAHDRDLSLSTMKRMVYMDSFVRETFRYRTERLKLMHRARKDVTLSNGMTITKGSSVIMNVRSVHQAPDQGEDVTEFRPWRFVGKAKAATKAGLDFLPFGMGK</sequence>
<comment type="similarity">
    <text evidence="2">Belongs to the cytochrome P450 family.</text>
</comment>
<keyword evidence="4 5" id="KW-0408">Iron</keyword>
<evidence type="ECO:0000313" key="8">
    <source>
        <dbReference type="Proteomes" id="UP000738325"/>
    </source>
</evidence>
<dbReference type="InterPro" id="IPR001128">
    <property type="entry name" value="Cyt_P450"/>
</dbReference>
<proteinExistence type="inferred from homology"/>
<dbReference type="OrthoDB" id="1844152at2759"/>
<evidence type="ECO:0008006" key="9">
    <source>
        <dbReference type="Google" id="ProtNLM"/>
    </source>
</evidence>
<gene>
    <name evidence="7" type="ORF">BGZ99_009563</name>
</gene>
<dbReference type="CDD" id="cd11041">
    <property type="entry name" value="CYP503A1-like"/>
    <property type="match status" value="1"/>
</dbReference>
<dbReference type="PANTHER" id="PTHR46206">
    <property type="entry name" value="CYTOCHROME P450"/>
    <property type="match status" value="1"/>
</dbReference>
<keyword evidence="5" id="KW-0349">Heme</keyword>
<dbReference type="GO" id="GO:0016705">
    <property type="term" value="F:oxidoreductase activity, acting on paired donors, with incorporation or reduction of molecular oxygen"/>
    <property type="evidence" value="ECO:0007669"/>
    <property type="project" value="InterPro"/>
</dbReference>
<comment type="caution">
    <text evidence="7">The sequence shown here is derived from an EMBL/GenBank/DDBJ whole genome shotgun (WGS) entry which is preliminary data.</text>
</comment>
<evidence type="ECO:0000256" key="3">
    <source>
        <dbReference type="ARBA" id="ARBA00022723"/>
    </source>
</evidence>
<evidence type="ECO:0000256" key="1">
    <source>
        <dbReference type="ARBA" id="ARBA00001971"/>
    </source>
</evidence>
<evidence type="ECO:0000256" key="6">
    <source>
        <dbReference type="SAM" id="MobiDB-lite"/>
    </source>
</evidence>
<evidence type="ECO:0000256" key="4">
    <source>
        <dbReference type="ARBA" id="ARBA00023004"/>
    </source>
</evidence>
<dbReference type="Proteomes" id="UP000738325">
    <property type="component" value="Unassembled WGS sequence"/>
</dbReference>
<feature type="region of interest" description="Disordered" evidence="6">
    <location>
        <begin position="365"/>
        <end position="385"/>
    </location>
</feature>
<evidence type="ECO:0000256" key="5">
    <source>
        <dbReference type="PIRSR" id="PIRSR602403-1"/>
    </source>
</evidence>
<dbReference type="Gene3D" id="1.10.630.10">
    <property type="entry name" value="Cytochrome P450"/>
    <property type="match status" value="2"/>
</dbReference>
<dbReference type="Pfam" id="PF00067">
    <property type="entry name" value="p450"/>
    <property type="match status" value="3"/>
</dbReference>
<dbReference type="InterPro" id="IPR017972">
    <property type="entry name" value="Cyt_P450_CS"/>
</dbReference>
<evidence type="ECO:0000313" key="7">
    <source>
        <dbReference type="EMBL" id="KAG0326422.1"/>
    </source>
</evidence>
<accession>A0A9P6RQQ9</accession>
<dbReference type="GO" id="GO:0020037">
    <property type="term" value="F:heme binding"/>
    <property type="evidence" value="ECO:0007669"/>
    <property type="project" value="InterPro"/>
</dbReference>
<keyword evidence="8" id="KW-1185">Reference proteome</keyword>
<name>A0A9P6RQQ9_9FUNG</name>
<dbReference type="PANTHER" id="PTHR46206:SF7">
    <property type="entry name" value="P450, PUTATIVE (EUROFUNG)-RELATED"/>
    <property type="match status" value="1"/>
</dbReference>
<organism evidence="7 8">
    <name type="scientific">Dissophora globulifera</name>
    <dbReference type="NCBI Taxonomy" id="979702"/>
    <lineage>
        <taxon>Eukaryota</taxon>
        <taxon>Fungi</taxon>
        <taxon>Fungi incertae sedis</taxon>
        <taxon>Mucoromycota</taxon>
        <taxon>Mortierellomycotina</taxon>
        <taxon>Mortierellomycetes</taxon>
        <taxon>Mortierellales</taxon>
        <taxon>Mortierellaceae</taxon>
        <taxon>Dissophora</taxon>
    </lineage>
</organism>
<dbReference type="PRINTS" id="PR00465">
    <property type="entry name" value="EP450IV"/>
</dbReference>
<dbReference type="EMBL" id="JAAAIP010000082">
    <property type="protein sequence ID" value="KAG0326422.1"/>
    <property type="molecule type" value="Genomic_DNA"/>
</dbReference>
<keyword evidence="3 5" id="KW-0479">Metal-binding</keyword>
<feature type="region of interest" description="Disordered" evidence="6">
    <location>
        <begin position="905"/>
        <end position="931"/>
    </location>
</feature>
<dbReference type="InterPro" id="IPR036396">
    <property type="entry name" value="Cyt_P450_sf"/>
</dbReference>
<dbReference type="GO" id="GO:0005506">
    <property type="term" value="F:iron ion binding"/>
    <property type="evidence" value="ECO:0007669"/>
    <property type="project" value="InterPro"/>
</dbReference>
<feature type="binding site" description="axial binding residue" evidence="5">
    <location>
        <position position="487"/>
    </location>
    <ligand>
        <name>heme</name>
        <dbReference type="ChEBI" id="CHEBI:30413"/>
    </ligand>
    <ligandPart>
        <name>Fe</name>
        <dbReference type="ChEBI" id="CHEBI:18248"/>
    </ligandPart>
</feature>
<dbReference type="PROSITE" id="PS00086">
    <property type="entry name" value="CYTOCHROME_P450"/>
    <property type="match status" value="1"/>
</dbReference>
<dbReference type="SUPFAM" id="SSF48264">
    <property type="entry name" value="Cytochrome P450"/>
    <property type="match status" value="2"/>
</dbReference>
<dbReference type="InterPro" id="IPR002403">
    <property type="entry name" value="Cyt_P450_E_grp-IV"/>
</dbReference>
<reference evidence="7" key="1">
    <citation type="journal article" date="2020" name="Fungal Divers.">
        <title>Resolving the Mortierellaceae phylogeny through synthesis of multi-gene phylogenetics and phylogenomics.</title>
        <authorList>
            <person name="Vandepol N."/>
            <person name="Liber J."/>
            <person name="Desiro A."/>
            <person name="Na H."/>
            <person name="Kennedy M."/>
            <person name="Barry K."/>
            <person name="Grigoriev I.V."/>
            <person name="Miller A.N."/>
            <person name="O'Donnell K."/>
            <person name="Stajich J.E."/>
            <person name="Bonito G."/>
        </authorList>
    </citation>
    <scope>NUCLEOTIDE SEQUENCE</scope>
    <source>
        <strain evidence="7">REB-010B</strain>
    </source>
</reference>
<evidence type="ECO:0000256" key="2">
    <source>
        <dbReference type="ARBA" id="ARBA00010617"/>
    </source>
</evidence>
<dbReference type="GO" id="GO:0004497">
    <property type="term" value="F:monooxygenase activity"/>
    <property type="evidence" value="ECO:0007669"/>
    <property type="project" value="InterPro"/>
</dbReference>
<dbReference type="AlphaFoldDB" id="A0A9P6RQQ9"/>
<comment type="cofactor">
    <cofactor evidence="1 5">
        <name>heme</name>
        <dbReference type="ChEBI" id="CHEBI:30413"/>
    </cofactor>
</comment>
<protein>
    <recommendedName>
        <fullName evidence="9">Cytochrome P450</fullName>
    </recommendedName>
</protein>